<accession>M0JGT2</accession>
<evidence type="ECO:0000259" key="1">
    <source>
        <dbReference type="Pfam" id="PF07883"/>
    </source>
</evidence>
<dbReference type="EMBL" id="AOLP01000001">
    <property type="protein sequence ID" value="EMA08201.1"/>
    <property type="molecule type" value="Genomic_DNA"/>
</dbReference>
<dbReference type="Proteomes" id="UP000011553">
    <property type="component" value="Unassembled WGS sequence"/>
</dbReference>
<sequence length="146" mass="15771">MEGIEQAVSSEEQKGTCIRHLVGRAPPPNTFGRRLTDRAADDSVVMPEHAALADLPPVMHAPVFETDRPKTVRLRLEAGDEVPAHSHPGFDIVFHVVDGQMELTLDGETHEVAAGELMRFGGDRDISPRAPVDSSAVLVFAPTADD</sequence>
<dbReference type="InterPro" id="IPR013096">
    <property type="entry name" value="Cupin_2"/>
</dbReference>
<evidence type="ECO:0000313" key="2">
    <source>
        <dbReference type="EMBL" id="EMA08201.1"/>
    </source>
</evidence>
<gene>
    <name evidence="2" type="ORF">C438_00130</name>
</gene>
<name>M0JGT2_9EURY</name>
<dbReference type="PATRIC" id="fig|662478.6.peg.27"/>
<dbReference type="SUPFAM" id="SSF51182">
    <property type="entry name" value="RmlC-like cupins"/>
    <property type="match status" value="1"/>
</dbReference>
<dbReference type="InterPro" id="IPR011051">
    <property type="entry name" value="RmlC_Cupin_sf"/>
</dbReference>
<comment type="caution">
    <text evidence="2">The sequence shown here is derived from an EMBL/GenBank/DDBJ whole genome shotgun (WGS) entry which is preliminary data.</text>
</comment>
<proteinExistence type="predicted"/>
<dbReference type="Pfam" id="PF07883">
    <property type="entry name" value="Cupin_2"/>
    <property type="match status" value="1"/>
</dbReference>
<reference evidence="2 3" key="1">
    <citation type="journal article" date="2014" name="PLoS Genet.">
        <title>Phylogenetically driven sequencing of extremely halophilic archaea reveals strategies for static and dynamic osmo-response.</title>
        <authorList>
            <person name="Becker E.A."/>
            <person name="Seitzer P.M."/>
            <person name="Tritt A."/>
            <person name="Larsen D."/>
            <person name="Krusor M."/>
            <person name="Yao A.I."/>
            <person name="Wu D."/>
            <person name="Madern D."/>
            <person name="Eisen J.A."/>
            <person name="Darling A.E."/>
            <person name="Facciotti M.T."/>
        </authorList>
    </citation>
    <scope>NUCLEOTIDE SEQUENCE [LARGE SCALE GENOMIC DNA]</scope>
    <source>
        <strain evidence="2 3">ATCC 35960</strain>
    </source>
</reference>
<feature type="domain" description="Cupin type-2" evidence="1">
    <location>
        <begin position="74"/>
        <end position="123"/>
    </location>
</feature>
<organism evidence="2 3">
    <name type="scientific">Haloferax denitrificans ATCC 35960</name>
    <dbReference type="NCBI Taxonomy" id="662478"/>
    <lineage>
        <taxon>Archaea</taxon>
        <taxon>Methanobacteriati</taxon>
        <taxon>Methanobacteriota</taxon>
        <taxon>Stenosarchaea group</taxon>
        <taxon>Halobacteria</taxon>
        <taxon>Halobacteriales</taxon>
        <taxon>Haloferacaceae</taxon>
        <taxon>Haloferax</taxon>
    </lineage>
</organism>
<dbReference type="Gene3D" id="2.60.120.10">
    <property type="entry name" value="Jelly Rolls"/>
    <property type="match status" value="1"/>
</dbReference>
<protein>
    <submittedName>
        <fullName evidence="2">Cupin</fullName>
    </submittedName>
</protein>
<dbReference type="InterPro" id="IPR014710">
    <property type="entry name" value="RmlC-like_jellyroll"/>
</dbReference>
<evidence type="ECO:0000313" key="3">
    <source>
        <dbReference type="Proteomes" id="UP000011553"/>
    </source>
</evidence>
<keyword evidence="3" id="KW-1185">Reference proteome</keyword>
<dbReference type="AlphaFoldDB" id="M0JGT2"/>